<organism evidence="2 3">
    <name type="scientific">Roseateles puraquae</name>
    <dbReference type="NCBI Taxonomy" id="431059"/>
    <lineage>
        <taxon>Bacteria</taxon>
        <taxon>Pseudomonadati</taxon>
        <taxon>Pseudomonadota</taxon>
        <taxon>Betaproteobacteria</taxon>
        <taxon>Burkholderiales</taxon>
        <taxon>Sphaerotilaceae</taxon>
        <taxon>Roseateles</taxon>
    </lineage>
</organism>
<dbReference type="AlphaFoldDB" id="A0A254N973"/>
<dbReference type="Pfam" id="PF14375">
    <property type="entry name" value="Cys_rich_CWC"/>
    <property type="match status" value="1"/>
</dbReference>
<evidence type="ECO:0000313" key="3">
    <source>
        <dbReference type="Proteomes" id="UP000197446"/>
    </source>
</evidence>
<accession>A0A254N973</accession>
<dbReference type="Proteomes" id="UP000197446">
    <property type="component" value="Unassembled WGS sequence"/>
</dbReference>
<dbReference type="EMBL" id="NISI01000011">
    <property type="protein sequence ID" value="OWR01978.1"/>
    <property type="molecule type" value="Genomic_DNA"/>
</dbReference>
<dbReference type="OrthoDB" id="331868at2"/>
<sequence>MRRRRAAQARVSAGLVDVNCPRCGGGFECGFQAGHCACFGIRLTERLRVQLAERYRGCLCLPCLRALIEADARRVAGEPPAEPPAKPPSQADPHG</sequence>
<evidence type="ECO:0000256" key="1">
    <source>
        <dbReference type="SAM" id="MobiDB-lite"/>
    </source>
</evidence>
<evidence type="ECO:0000313" key="2">
    <source>
        <dbReference type="EMBL" id="OWR01978.1"/>
    </source>
</evidence>
<name>A0A254N973_9BURK</name>
<comment type="caution">
    <text evidence="2">The sequence shown here is derived from an EMBL/GenBank/DDBJ whole genome shotgun (WGS) entry which is preliminary data.</text>
</comment>
<reference evidence="2 3" key="1">
    <citation type="journal article" date="2007" name="Int. J. Syst. Evol. Microbiol.">
        <title>Description of Pelomonas aquatica sp. nov. and Pelomonas puraquae sp. nov., isolated from industrial and haemodialysis water.</title>
        <authorList>
            <person name="Gomila M."/>
            <person name="Bowien B."/>
            <person name="Falsen E."/>
            <person name="Moore E.R."/>
            <person name="Lalucat J."/>
        </authorList>
    </citation>
    <scope>NUCLEOTIDE SEQUENCE [LARGE SCALE GENOMIC DNA]</scope>
    <source>
        <strain evidence="2 3">CCUG 52769</strain>
    </source>
</reference>
<dbReference type="InterPro" id="IPR032720">
    <property type="entry name" value="Cys_rich_CWC"/>
</dbReference>
<keyword evidence="3" id="KW-1185">Reference proteome</keyword>
<gene>
    <name evidence="2" type="ORF">CDO81_21855</name>
</gene>
<feature type="region of interest" description="Disordered" evidence="1">
    <location>
        <begin position="75"/>
        <end position="95"/>
    </location>
</feature>
<evidence type="ECO:0008006" key="4">
    <source>
        <dbReference type="Google" id="ProtNLM"/>
    </source>
</evidence>
<protein>
    <recommendedName>
        <fullName evidence="4">Cysteine-rich CWC family protein</fullName>
    </recommendedName>
</protein>
<proteinExistence type="predicted"/>